<evidence type="ECO:0000259" key="1">
    <source>
        <dbReference type="Pfam" id="PF25250"/>
    </source>
</evidence>
<sequence length="278" mass="32360">MMMNKPWMGKGMGHKIYKVKERNIHDNLNRKVKKEEELISKSGIGSSVRSMIVKTPFSIVSEVSNFKRSPNINEKNQEKFVFRNEENKGCRELEAKLLNTVHHYHEEVYCRLVSSNLHEKRVLLEYPIQQARGTIEDDGIETAVWIPIHSMELDKEKEKELNNYIIAKLPVEIGKYKTEISIRETAIFKEKVIEIKEVSQDIVLTKNEILLPQKIKTGQNLVIVEKGSLLVEGYIFQCIEYIIEEGTFCENVYQLMQNIVLELVIQILQEQEIRVAIT</sequence>
<proteinExistence type="predicted"/>
<geneLocation type="plasmid" evidence="2 3">
    <name>pE33L466</name>
</geneLocation>
<protein>
    <recommendedName>
        <fullName evidence="1">DUF7852 domain-containing protein</fullName>
    </recommendedName>
</protein>
<dbReference type="RefSeq" id="WP_011270191.1">
    <property type="nucleotide sequence ID" value="NC_007103.1"/>
</dbReference>
<dbReference type="AlphaFoldDB" id="Q4V276"/>
<dbReference type="Proteomes" id="UP000002612">
    <property type="component" value="Plasmid pE33L466"/>
</dbReference>
<name>Q4V276_BACCZ</name>
<dbReference type="KEGG" id="bcz:pE33L466_0010"/>
<feature type="domain" description="DUF7852" evidence="1">
    <location>
        <begin position="46"/>
        <end position="273"/>
    </location>
</feature>
<evidence type="ECO:0000313" key="3">
    <source>
        <dbReference type="Proteomes" id="UP000002612"/>
    </source>
</evidence>
<reference evidence="3" key="1">
    <citation type="journal article" date="2006" name="J. Bacteriol.">
        <title>Pathogenomic sequence analysis of Bacillus cereus and Bacillus thuringiensis isolates closely related to Bacillus anthracis.</title>
        <authorList>
            <person name="Han C.S."/>
            <person name="Xie G."/>
            <person name="Challacombe J.F."/>
            <person name="Altherr M.R."/>
            <person name="Bhotika S.S."/>
            <person name="Brown N."/>
            <person name="Bruce D."/>
            <person name="Campbell C.S."/>
            <person name="Campbell M.L."/>
            <person name="Chen J."/>
            <person name="Chertkov O."/>
            <person name="Cleland C."/>
            <person name="Dimitrijevic M."/>
            <person name="Doggett N.A."/>
            <person name="Fawcett J.J."/>
            <person name="Glavina T."/>
            <person name="Goodwin L.A."/>
            <person name="Green L.D."/>
            <person name="Hill K.K."/>
            <person name="Hitchcock P."/>
            <person name="Jackson P.J."/>
            <person name="Keim P."/>
            <person name="Kewalramani A.R."/>
            <person name="Longmire J."/>
            <person name="Lucas S."/>
            <person name="Malfatti S."/>
            <person name="McMurry K."/>
            <person name="Meincke L.J."/>
            <person name="Misra M."/>
            <person name="Moseman B.L."/>
            <person name="Mundt M."/>
            <person name="Munk A.C."/>
            <person name="Okinaka R.T."/>
            <person name="Parson-Quintana B."/>
            <person name="Reilly L.P."/>
            <person name="Richardson P."/>
            <person name="Robinson D.L."/>
            <person name="Rubin E."/>
            <person name="Saunders E."/>
            <person name="Tapia R."/>
            <person name="Tesmer J.G."/>
            <person name="Thayer N."/>
            <person name="Thompson L.S."/>
            <person name="Tice H."/>
            <person name="Ticknor L.O."/>
            <person name="Wills P.L."/>
            <person name="Brettin T.S."/>
            <person name="Gilna P."/>
        </authorList>
    </citation>
    <scope>NUCLEOTIDE SEQUENCE [LARGE SCALE GENOMIC DNA]</scope>
    <source>
        <strain evidence="3">ZK / E33L</strain>
        <plasmid evidence="3">pE33L466</plasmid>
    </source>
</reference>
<evidence type="ECO:0000313" key="2">
    <source>
        <dbReference type="EMBL" id="AAY60181.1"/>
    </source>
</evidence>
<keyword evidence="2" id="KW-0614">Plasmid</keyword>
<accession>Q4V276</accession>
<dbReference type="NCBIfam" id="NF045793">
    <property type="entry name" value="BC_2427_fam"/>
    <property type="match status" value="1"/>
</dbReference>
<organism evidence="2 3">
    <name type="scientific">Bacillus cereus (strain ZK / E33L)</name>
    <dbReference type="NCBI Taxonomy" id="288681"/>
    <lineage>
        <taxon>Bacteria</taxon>
        <taxon>Bacillati</taxon>
        <taxon>Bacillota</taxon>
        <taxon>Bacilli</taxon>
        <taxon>Bacillales</taxon>
        <taxon>Bacillaceae</taxon>
        <taxon>Bacillus</taxon>
        <taxon>Bacillus cereus group</taxon>
    </lineage>
</organism>
<dbReference type="Pfam" id="PF25250">
    <property type="entry name" value="DUF7852"/>
    <property type="match status" value="1"/>
</dbReference>
<gene>
    <name evidence="2" type="ordered locus">pE33L466_0010</name>
</gene>
<dbReference type="EMBL" id="CP000040">
    <property type="protein sequence ID" value="AAY60181.1"/>
    <property type="molecule type" value="Genomic_DNA"/>
</dbReference>
<dbReference type="InterPro" id="IPR057174">
    <property type="entry name" value="DUF7852"/>
</dbReference>